<name>A0A8S0QA09_OLEEU</name>
<dbReference type="Pfam" id="PF07714">
    <property type="entry name" value="PK_Tyr_Ser-Thr"/>
    <property type="match status" value="2"/>
</dbReference>
<feature type="domain" description="Protein kinase" evidence="3">
    <location>
        <begin position="1"/>
        <end position="291"/>
    </location>
</feature>
<keyword evidence="4" id="KW-0418">Kinase</keyword>
<dbReference type="GO" id="GO:0004672">
    <property type="term" value="F:protein kinase activity"/>
    <property type="evidence" value="ECO:0007669"/>
    <property type="project" value="InterPro"/>
</dbReference>
<protein>
    <submittedName>
        <fullName evidence="4">Probable serine threonine- kinase PBL3</fullName>
    </submittedName>
</protein>
<comment type="caution">
    <text evidence="4">The sequence shown here is derived from an EMBL/GenBank/DDBJ whole genome shotgun (WGS) entry which is preliminary data.</text>
</comment>
<dbReference type="GO" id="GO:0005524">
    <property type="term" value="F:ATP binding"/>
    <property type="evidence" value="ECO:0007669"/>
    <property type="project" value="InterPro"/>
</dbReference>
<keyword evidence="4" id="KW-0808">Transferase</keyword>
<dbReference type="AlphaFoldDB" id="A0A8S0QA09"/>
<dbReference type="EMBL" id="CACTIH010001814">
    <property type="protein sequence ID" value="CAA2963879.1"/>
    <property type="molecule type" value="Genomic_DNA"/>
</dbReference>
<comment type="subcellular location">
    <subcellularLocation>
        <location evidence="1">Cell membrane</location>
    </subcellularLocation>
</comment>
<proteinExistence type="predicted"/>
<keyword evidence="2" id="KW-1003">Cell membrane</keyword>
<dbReference type="Proteomes" id="UP000594638">
    <property type="component" value="Unassembled WGS sequence"/>
</dbReference>
<reference evidence="4 5" key="1">
    <citation type="submission" date="2019-12" db="EMBL/GenBank/DDBJ databases">
        <authorList>
            <person name="Alioto T."/>
            <person name="Alioto T."/>
            <person name="Gomez Garrido J."/>
        </authorList>
    </citation>
    <scope>NUCLEOTIDE SEQUENCE [LARGE SCALE GENOMIC DNA]</scope>
</reference>
<dbReference type="PANTHER" id="PTHR45621">
    <property type="entry name" value="OS01G0588500 PROTEIN-RELATED"/>
    <property type="match status" value="1"/>
</dbReference>
<dbReference type="Gramene" id="OE9A058320T1">
    <property type="protein sequence ID" value="OE9A058320C1"/>
    <property type="gene ID" value="OE9A058320"/>
</dbReference>
<gene>
    <name evidence="4" type="ORF">OLEA9_A058320</name>
</gene>
<organism evidence="4 5">
    <name type="scientific">Olea europaea subsp. europaea</name>
    <dbReference type="NCBI Taxonomy" id="158383"/>
    <lineage>
        <taxon>Eukaryota</taxon>
        <taxon>Viridiplantae</taxon>
        <taxon>Streptophyta</taxon>
        <taxon>Embryophyta</taxon>
        <taxon>Tracheophyta</taxon>
        <taxon>Spermatophyta</taxon>
        <taxon>Magnoliopsida</taxon>
        <taxon>eudicotyledons</taxon>
        <taxon>Gunneridae</taxon>
        <taxon>Pentapetalae</taxon>
        <taxon>asterids</taxon>
        <taxon>lamiids</taxon>
        <taxon>Lamiales</taxon>
        <taxon>Oleaceae</taxon>
        <taxon>Oleeae</taxon>
        <taxon>Olea</taxon>
    </lineage>
</organism>
<dbReference type="OrthoDB" id="7442332at2759"/>
<evidence type="ECO:0000256" key="1">
    <source>
        <dbReference type="ARBA" id="ARBA00004236"/>
    </source>
</evidence>
<dbReference type="InterPro" id="IPR011009">
    <property type="entry name" value="Kinase-like_dom_sf"/>
</dbReference>
<dbReference type="InterPro" id="IPR050823">
    <property type="entry name" value="Plant_Ser_Thr_Prot_Kinase"/>
</dbReference>
<sequence>MSRIYDNWERLVGATLDREELRELARAPILSSISSDFSSRFSSSVHDRIPVNLKICTHIGYLYPSPSIIGWQGYTEWLVNYLRRFHHPNVIKLIAYCTDGDNLLLVYEFMPKGSLDNHLFRSRLHQNNFLYDCLSWSTRIKVAVDTAGGLSFLHDAKNKVIHRHIKSSNILLDKVCSLDILCCHLTYKCDVYGFGVVLLELLSGCRAIDRSISKNQVLVDWARPYLSKKKVHRVVDSKLKGQYPQEGAVIVSNLALQCTSQNPKSRPLMEEVLAASEPLQGSYENRKFRFF</sequence>
<dbReference type="InterPro" id="IPR000719">
    <property type="entry name" value="Prot_kinase_dom"/>
</dbReference>
<dbReference type="Gene3D" id="1.10.510.10">
    <property type="entry name" value="Transferase(Phosphotransferase) domain 1"/>
    <property type="match status" value="2"/>
</dbReference>
<keyword evidence="5" id="KW-1185">Reference proteome</keyword>
<dbReference type="GO" id="GO:0005886">
    <property type="term" value="C:plasma membrane"/>
    <property type="evidence" value="ECO:0007669"/>
    <property type="project" value="UniProtKB-SubCell"/>
</dbReference>
<evidence type="ECO:0000259" key="3">
    <source>
        <dbReference type="PROSITE" id="PS50011"/>
    </source>
</evidence>
<dbReference type="InterPro" id="IPR001245">
    <property type="entry name" value="Ser-Thr/Tyr_kinase_cat_dom"/>
</dbReference>
<accession>A0A8S0QA09</accession>
<evidence type="ECO:0000256" key="2">
    <source>
        <dbReference type="ARBA" id="ARBA00022475"/>
    </source>
</evidence>
<dbReference type="PROSITE" id="PS50011">
    <property type="entry name" value="PROTEIN_KINASE_DOM"/>
    <property type="match status" value="1"/>
</dbReference>
<keyword evidence="2" id="KW-0472">Membrane</keyword>
<dbReference type="SUPFAM" id="SSF56112">
    <property type="entry name" value="Protein kinase-like (PK-like)"/>
    <property type="match status" value="1"/>
</dbReference>
<evidence type="ECO:0000313" key="5">
    <source>
        <dbReference type="Proteomes" id="UP000594638"/>
    </source>
</evidence>
<evidence type="ECO:0000313" key="4">
    <source>
        <dbReference type="EMBL" id="CAA2963879.1"/>
    </source>
</evidence>